<dbReference type="InterPro" id="IPR000477">
    <property type="entry name" value="RT_dom"/>
</dbReference>
<dbReference type="InterPro" id="IPR043502">
    <property type="entry name" value="DNA/RNA_pol_sf"/>
</dbReference>
<geneLocation type="chloroplast" evidence="2"/>
<dbReference type="PANTHER" id="PTHR34047">
    <property type="entry name" value="NUCLEAR INTRON MATURASE 1, MITOCHONDRIAL-RELATED"/>
    <property type="match status" value="1"/>
</dbReference>
<keyword evidence="2" id="KW-0934">Plastid</keyword>
<dbReference type="CDD" id="cd00085">
    <property type="entry name" value="HNHc"/>
    <property type="match status" value="1"/>
</dbReference>
<sequence>MENINSWTKIHWPSVERKIVLLQIRIYKASKENNWEKVHKIQTLIINSKFAKLLAVRKSTQLNQGKNTPGIDNISGLNPEEKLTLSNELTIDGSADFVLRKFIPKPNGSQIPLGIPTIKERAKQALVYLVLSPQWEAQFEPNSYGFRPGRSVYDAIEAVRLAIFKKPKWVLDADIEKCFDKINHTYLLKKCNSNKIITKQIKAWLKTGILIEKELYFPDQGTPQGGIISPLLANIALHGIEFELEKYASTLPGHKANNIQSLSFIRYADDFVIMHADKNILLGAKETVKNFLKPIGLNLSEDKTKISYTHISENPNGFTFLGFDVIQQPIRRSVRYKVSGKNPTQNFITLIKPSKAGIKLHKRKIRDTIRKHRGSSQEILIMKLNPIIRGWALSKRTPTSSRVFQELDAYLYKRLWDWCRRRHNAMASTKIKEKYFHKVKNRNWVFSIYDEKGSIKLEIQTQSAIKTTRYVKVKGDVSPYDGNVIYWSKRTGKNPLIPPMKARLIRDQKGICPECNQPFMPDDIIERDHIIPKFLGGKNIRSNVQALHSHCHRNKTNKELTGRRKLPKS</sequence>
<dbReference type="GO" id="GO:0008270">
    <property type="term" value="F:zinc ion binding"/>
    <property type="evidence" value="ECO:0007669"/>
    <property type="project" value="InterPro"/>
</dbReference>
<dbReference type="InterPro" id="IPR025960">
    <property type="entry name" value="RVT_N"/>
</dbReference>
<organism evidence="2">
    <name type="scientific">Ulva rigida</name>
    <dbReference type="NCBI Taxonomy" id="75689"/>
    <lineage>
        <taxon>Eukaryota</taxon>
        <taxon>Viridiplantae</taxon>
        <taxon>Chlorophyta</taxon>
        <taxon>core chlorophytes</taxon>
        <taxon>Ulvophyceae</taxon>
        <taxon>OUU clade</taxon>
        <taxon>Ulvales</taxon>
        <taxon>Ulvaceae</taxon>
        <taxon>Ulva</taxon>
    </lineage>
</organism>
<dbReference type="Pfam" id="PF13655">
    <property type="entry name" value="RVT_N"/>
    <property type="match status" value="1"/>
</dbReference>
<reference evidence="2" key="1">
    <citation type="journal article" date="2021" name="Eur. J. Phycol.">
        <title>Genomic analysis of the lectotype specimens of European Ulva rigida and Ulva lacinulata (Ulvaceae, Chlorophyta) reveals the ongoing misapplication of names.</title>
        <authorList>
            <person name="Hughey J.R."/>
            <person name="Gabrielson P.W."/>
            <person name="Maggs C.A."/>
            <person name="Mineur F."/>
        </authorList>
    </citation>
    <scope>NUCLEOTIDE SEQUENCE</scope>
    <source>
        <strain evidence="2">Cadiz</strain>
    </source>
</reference>
<gene>
    <name evidence="2" type="primary">orf569</name>
</gene>
<dbReference type="CDD" id="cd01651">
    <property type="entry name" value="RT_G2_intron"/>
    <property type="match status" value="1"/>
</dbReference>
<dbReference type="PROSITE" id="PS50878">
    <property type="entry name" value="RT_POL"/>
    <property type="match status" value="1"/>
</dbReference>
<keyword evidence="2" id="KW-0150">Chloroplast</keyword>
<dbReference type="Pfam" id="PF01844">
    <property type="entry name" value="HNH"/>
    <property type="match status" value="1"/>
</dbReference>
<dbReference type="PANTHER" id="PTHR34047:SF10">
    <property type="entry name" value="GROUP II INTRON-ASSOCIATED OPEN READING FRAME"/>
    <property type="match status" value="1"/>
</dbReference>
<accession>A0A8F0LA34</accession>
<dbReference type="SUPFAM" id="SSF56672">
    <property type="entry name" value="DNA/RNA polymerases"/>
    <property type="match status" value="1"/>
</dbReference>
<dbReference type="InterPro" id="IPR002711">
    <property type="entry name" value="HNH"/>
</dbReference>
<dbReference type="EMBL" id="MW543060">
    <property type="protein sequence ID" value="QWL15193.1"/>
    <property type="molecule type" value="Genomic_DNA"/>
</dbReference>
<dbReference type="AlphaFoldDB" id="A0A8F0LA34"/>
<dbReference type="Pfam" id="PF00078">
    <property type="entry name" value="RVT_1"/>
    <property type="match status" value="1"/>
</dbReference>
<feature type="domain" description="Reverse transcriptase" evidence="1">
    <location>
        <begin position="84"/>
        <end position="325"/>
    </location>
</feature>
<dbReference type="Pfam" id="PF08388">
    <property type="entry name" value="GIIM"/>
    <property type="match status" value="1"/>
</dbReference>
<name>A0A8F0LA34_9CHLO</name>
<dbReference type="GO" id="GO:0003676">
    <property type="term" value="F:nucleic acid binding"/>
    <property type="evidence" value="ECO:0007669"/>
    <property type="project" value="InterPro"/>
</dbReference>
<protein>
    <recommendedName>
        <fullName evidence="1">Reverse transcriptase domain-containing protein</fullName>
    </recommendedName>
</protein>
<dbReference type="GO" id="GO:0004519">
    <property type="term" value="F:endonuclease activity"/>
    <property type="evidence" value="ECO:0007669"/>
    <property type="project" value="InterPro"/>
</dbReference>
<dbReference type="Gene3D" id="1.10.30.50">
    <property type="match status" value="1"/>
</dbReference>
<dbReference type="InterPro" id="IPR013597">
    <property type="entry name" value="Mat_intron_G2"/>
</dbReference>
<dbReference type="SMART" id="SM00507">
    <property type="entry name" value="HNHc"/>
    <property type="match status" value="1"/>
</dbReference>
<evidence type="ECO:0000313" key="2">
    <source>
        <dbReference type="EMBL" id="QWL15193.1"/>
    </source>
</evidence>
<dbReference type="InterPro" id="IPR051083">
    <property type="entry name" value="GrpII_Intron_Splice-Mob/Def"/>
</dbReference>
<proteinExistence type="predicted"/>
<dbReference type="InterPro" id="IPR003615">
    <property type="entry name" value="HNH_nuc"/>
</dbReference>
<evidence type="ECO:0000259" key="1">
    <source>
        <dbReference type="PROSITE" id="PS50878"/>
    </source>
</evidence>